<dbReference type="Proteomes" id="UP000027982">
    <property type="component" value="Chromosome"/>
</dbReference>
<evidence type="ECO:0000313" key="4">
    <source>
        <dbReference type="Proteomes" id="UP000027982"/>
    </source>
</evidence>
<feature type="domain" description="D-glutamate N-acetyltransferase-like C-terminal" evidence="1">
    <location>
        <begin position="138"/>
        <end position="337"/>
    </location>
</feature>
<dbReference type="eggNOG" id="COG3367">
    <property type="taxonomic scope" value="Bacteria"/>
</dbReference>
<evidence type="ECO:0000259" key="2">
    <source>
        <dbReference type="Pfam" id="PF17396"/>
    </source>
</evidence>
<dbReference type="KEGG" id="fgi:OP10G_1852"/>
<dbReference type="InterPro" id="IPR011669">
    <property type="entry name" value="DgcN-like"/>
</dbReference>
<dbReference type="PANTHER" id="PTHR40690">
    <property type="entry name" value="GLL3100 PROTEIN"/>
    <property type="match status" value="1"/>
</dbReference>
<accession>A0A068NR38</accession>
<sequence>MLERDQPLAIYMEGNAIGFPAKMGHGVIRYSPNPIACVIDSTRAGQEMRTLASLPRAVPIVSSVGEARALGAEVLVLGTAPGGGLVPPEWYPAIDEAVAVGMSVLNGLHDRLAPRYPNLAPGQWIWDVRVEPPGLQPAEGRARFLTNRRLLMIGTDMAVGKMTSGLEIHRVARQRGIKAEFVATGQIGITVTGRGIPLDAIRLDFAGGAVEAEVLRYADAELVVIEGQGSLIHPASSANLPLLRGAFPTHLVLCHRAGQKSLRRSEELIIPPLREVIQLYELVGEACGVFPRPKTVAVALNTFETTATEADEACRAIEGELGIPCVDPVRHGADRLVDAVMA</sequence>
<evidence type="ECO:0000259" key="1">
    <source>
        <dbReference type="Pfam" id="PF07755"/>
    </source>
</evidence>
<organism evidence="3 4">
    <name type="scientific">Fimbriimonas ginsengisoli Gsoil 348</name>
    <dbReference type="NCBI Taxonomy" id="661478"/>
    <lineage>
        <taxon>Bacteria</taxon>
        <taxon>Bacillati</taxon>
        <taxon>Armatimonadota</taxon>
        <taxon>Fimbriimonadia</taxon>
        <taxon>Fimbriimonadales</taxon>
        <taxon>Fimbriimonadaceae</taxon>
        <taxon>Fimbriimonas</taxon>
    </lineage>
</organism>
<feature type="domain" description="D-glutamate N-acetyltransferase-like N-terminal" evidence="2">
    <location>
        <begin position="42"/>
        <end position="130"/>
    </location>
</feature>
<gene>
    <name evidence="3" type="ORF">OP10G_1852</name>
</gene>
<dbReference type="Pfam" id="PF07755">
    <property type="entry name" value="DUF1611"/>
    <property type="match status" value="1"/>
</dbReference>
<dbReference type="InterPro" id="IPR027417">
    <property type="entry name" value="P-loop_NTPase"/>
</dbReference>
<name>A0A068NR38_FIMGI</name>
<proteinExistence type="predicted"/>
<dbReference type="STRING" id="661478.OP10G_1852"/>
<dbReference type="RefSeq" id="WP_025226192.1">
    <property type="nucleotide sequence ID" value="NZ_CP007139.1"/>
</dbReference>
<dbReference type="Gene3D" id="3.40.50.300">
    <property type="entry name" value="P-loop containing nucleotide triphosphate hydrolases"/>
    <property type="match status" value="1"/>
</dbReference>
<dbReference type="PIRSF" id="PIRSF026760">
    <property type="entry name" value="UCP026760"/>
    <property type="match status" value="1"/>
</dbReference>
<protein>
    <recommendedName>
        <fullName evidence="5">DUF1611 domain-containing protein</fullName>
    </recommendedName>
</protein>
<dbReference type="InterPro" id="IPR035086">
    <property type="entry name" value="DgcN-like_C"/>
</dbReference>
<dbReference type="Pfam" id="PF17396">
    <property type="entry name" value="DUF1611_N"/>
    <property type="match status" value="1"/>
</dbReference>
<keyword evidence="4" id="KW-1185">Reference proteome</keyword>
<dbReference type="OrthoDB" id="9787748at2"/>
<dbReference type="AlphaFoldDB" id="A0A068NR38"/>
<dbReference type="SUPFAM" id="SSF52540">
    <property type="entry name" value="P-loop containing nucleoside triphosphate hydrolases"/>
    <property type="match status" value="1"/>
</dbReference>
<evidence type="ECO:0000313" key="3">
    <source>
        <dbReference type="EMBL" id="AIE85220.1"/>
    </source>
</evidence>
<dbReference type="InterPro" id="IPR035402">
    <property type="entry name" value="DgcN-like_N"/>
</dbReference>
<dbReference type="EMBL" id="CP007139">
    <property type="protein sequence ID" value="AIE85220.1"/>
    <property type="molecule type" value="Genomic_DNA"/>
</dbReference>
<evidence type="ECO:0008006" key="5">
    <source>
        <dbReference type="Google" id="ProtNLM"/>
    </source>
</evidence>
<dbReference type="PANTHER" id="PTHR40690:SF1">
    <property type="entry name" value="DUF1611 DOMAIN-CONTAINING PROTEIN"/>
    <property type="match status" value="1"/>
</dbReference>
<dbReference type="Gene3D" id="3.40.50.720">
    <property type="entry name" value="NAD(P)-binding Rossmann-like Domain"/>
    <property type="match status" value="1"/>
</dbReference>
<dbReference type="HOGENOM" id="CLU_059741_0_0_0"/>
<reference evidence="3 4" key="1">
    <citation type="journal article" date="2014" name="PLoS ONE">
        <title>The first complete genome sequence of the class fimbriimonadia in the phylum armatimonadetes.</title>
        <authorList>
            <person name="Hu Z.Y."/>
            <person name="Wang Y.Z."/>
            <person name="Im W.T."/>
            <person name="Wang S.Y."/>
            <person name="Zhao G.P."/>
            <person name="Zheng H.J."/>
            <person name="Quan Z.X."/>
        </authorList>
    </citation>
    <scope>NUCLEOTIDE SEQUENCE [LARGE SCALE GENOMIC DNA]</scope>
    <source>
        <strain evidence="3">Gsoil 348</strain>
    </source>
</reference>